<gene>
    <name evidence="1" type="ORF">FYJ63_07460</name>
</gene>
<dbReference type="RefSeq" id="WP_154545333.1">
    <property type="nucleotide sequence ID" value="NZ_JAQYQY010000041.1"/>
</dbReference>
<dbReference type="SUPFAM" id="SSF51658">
    <property type="entry name" value="Xylose isomerase-like"/>
    <property type="match status" value="1"/>
</dbReference>
<dbReference type="EMBL" id="VUMY01000012">
    <property type="protein sequence ID" value="MST50070.1"/>
    <property type="molecule type" value="Genomic_DNA"/>
</dbReference>
<dbReference type="Gene3D" id="3.20.20.150">
    <property type="entry name" value="Divalent-metal-dependent TIM barrel enzymes"/>
    <property type="match status" value="1"/>
</dbReference>
<dbReference type="InterPro" id="IPR032344">
    <property type="entry name" value="DUF4862"/>
</dbReference>
<sequence>MSKLRIVGAYAALPAEVPSQEEFYRELGQDGWDGLEIPYVFGLHSDLPWLATQLADNGLTQNVVTAIGTMMQTCAKDPVFGLASTDEAGRKRALETYTQVLAEISALNKFAGKPLVSFLELHSAPVGAAGQEAFAESLRTLVPQIRAVGITPVIEHCDAANDKFPGEKRFLPLEAEMAVAQEVGVKISLNWGRSVVETHDPATPEAHVKSLVDAGLLGGLMFSGAGEGETQYGPNWGDAHLPLDVDEPLSWMSADRVRSCYRATQGEALYAGVKVQAPKAASVTRRLEMINHVRAAMES</sequence>
<dbReference type="Proteomes" id="UP000442535">
    <property type="component" value="Unassembled WGS sequence"/>
</dbReference>
<evidence type="ECO:0000313" key="1">
    <source>
        <dbReference type="EMBL" id="MST50070.1"/>
    </source>
</evidence>
<reference evidence="1 2" key="1">
    <citation type="submission" date="2019-08" db="EMBL/GenBank/DDBJ databases">
        <title>In-depth cultivation of the pig gut microbiome towards novel bacterial diversity and tailored functional studies.</title>
        <authorList>
            <person name="Wylensek D."/>
            <person name="Hitch T.C.A."/>
            <person name="Clavel T."/>
        </authorList>
    </citation>
    <scope>NUCLEOTIDE SEQUENCE [LARGE SCALE GENOMIC DNA]</scope>
    <source>
        <strain evidence="1 2">RF-GAM-744-WT-7</strain>
    </source>
</reference>
<dbReference type="InterPro" id="IPR036237">
    <property type="entry name" value="Xyl_isomerase-like_sf"/>
</dbReference>
<dbReference type="Pfam" id="PF16154">
    <property type="entry name" value="DUF4862"/>
    <property type="match status" value="1"/>
</dbReference>
<keyword evidence="2" id="KW-1185">Reference proteome</keyword>
<evidence type="ECO:0000313" key="2">
    <source>
        <dbReference type="Proteomes" id="UP000442535"/>
    </source>
</evidence>
<protein>
    <submittedName>
        <fullName evidence="1">DUF4862 family protein</fullName>
    </submittedName>
</protein>
<name>A0A7K0K4S4_9ACTO</name>
<dbReference type="AlphaFoldDB" id="A0A7K0K4S4"/>
<accession>A0A7K0K4S4</accession>
<organism evidence="1 2">
    <name type="scientific">Mobiluncus porci</name>
    <dbReference type="NCBI Taxonomy" id="2652278"/>
    <lineage>
        <taxon>Bacteria</taxon>
        <taxon>Bacillati</taxon>
        <taxon>Actinomycetota</taxon>
        <taxon>Actinomycetes</taxon>
        <taxon>Actinomycetales</taxon>
        <taxon>Actinomycetaceae</taxon>
        <taxon>Mobiluncus</taxon>
    </lineage>
</organism>
<proteinExistence type="predicted"/>
<comment type="caution">
    <text evidence="1">The sequence shown here is derived from an EMBL/GenBank/DDBJ whole genome shotgun (WGS) entry which is preliminary data.</text>
</comment>